<evidence type="ECO:0000259" key="2">
    <source>
        <dbReference type="Pfam" id="PF00350"/>
    </source>
</evidence>
<feature type="domain" description="DUF7605" evidence="3">
    <location>
        <begin position="651"/>
        <end position="820"/>
    </location>
</feature>
<dbReference type="Proteomes" id="UP001232148">
    <property type="component" value="Unassembled WGS sequence"/>
</dbReference>
<evidence type="ECO:0008006" key="6">
    <source>
        <dbReference type="Google" id="ProtNLM"/>
    </source>
</evidence>
<dbReference type="PANTHER" id="PTHR36681">
    <property type="entry name" value="NUCLEAR GTPASE, GERMINAL CENTER-ASSOCIATED, TANDEM DUPLICATE 3"/>
    <property type="match status" value="1"/>
</dbReference>
<dbReference type="AlphaFoldDB" id="A0AAD9HMR3"/>
<proteinExistence type="predicted"/>
<gene>
    <name evidence="4" type="ORF">LX32DRAFT_716264</name>
</gene>
<evidence type="ECO:0000256" key="1">
    <source>
        <dbReference type="SAM" id="MobiDB-lite"/>
    </source>
</evidence>
<dbReference type="PANTHER" id="PTHR36681:SF3">
    <property type="entry name" value="NUCLEAR GTPASE, GERMINAL CENTER-ASSOCIATED, TANDEM DUPLICATE 3"/>
    <property type="match status" value="1"/>
</dbReference>
<dbReference type="EMBL" id="MU842847">
    <property type="protein sequence ID" value="KAK2030789.1"/>
    <property type="molecule type" value="Genomic_DNA"/>
</dbReference>
<sequence length="895" mass="100567">MNHAMGSVAVKTEPVDTSKHLPHLVFSHLGKMRHVKDPEIWEQFTLRIIPMLDGLEPVCKTIQSSQKLQPALKDTSANWIQQIHGIRAEAARRRETRVGVVGNTGDGKSSTINALLDEENLLPTNCMRACTAVPTEVSYNHDDDEENPYRAEIEFISHDEWAREVSILLRDFSMVDGVTAGDMDPKSDAAKALAKIQAVYPWLSREMLVLTPSSELTDHPTVQYVLGTTKAIRAPTASEMRDQIDPYVDSKDKDDVTAAFWPLVKAVRIFTKSRVLSNGLTIVDLPGHEDWDAARAAVASQYLKTCSGIWIVAPINRAVDNKTAKDLMSDSIKRQIKLDGSYSALTIICSKTDVMDINSAIDSLRGKLDKDTMKAWKDAKECGEKIKAMEKDLLLLRKGRGGTQRPDSRRGGRPQAKRARTVPPTRRIDADGITESADESEQNDRGESETERKQQEIYELKLEKKDLMDEVLSQCHRKRKELSTEAVRRHLAKSFKDLDRQDAAFEPEDATLRDYEDMSRQTPVFCTSSKVYREICGIVLSDDDSTPGYETEEDTEIPQLQAHAQKMTEELRINKHKEVLSGICQLLNSIAIWALNSAGSAITINSATLKTLLQLFEADLKGDIETCMDQLHSEIQATLYVEMTRLSSIATAQADAVAKGWQRLNGSSFQATCRRDGVFRDWDFNEELLQPIKGGIAATWDDFFQFSIPHVLDNFSVTAVQRLTSFHDSIVNQLGSDEYEELQSAAQLDQQLKIHRDRIVRLVSQSRVDIDQAQKDANRLLNPAVEDAMGHGYLHCACENGKGMVKRMATAIQNHVRQNKFAMFSKAVGDVKNRLKQGTKVVDEHMTDQIEAIVTAMKSDYTLALAERERSARRVESSFKRRMMVVLKAAEIQFQ</sequence>
<evidence type="ECO:0000313" key="5">
    <source>
        <dbReference type="Proteomes" id="UP001232148"/>
    </source>
</evidence>
<feature type="compositionally biased region" description="Basic and acidic residues" evidence="1">
    <location>
        <begin position="442"/>
        <end position="454"/>
    </location>
</feature>
<feature type="compositionally biased region" description="Basic residues" evidence="1">
    <location>
        <begin position="411"/>
        <end position="420"/>
    </location>
</feature>
<feature type="domain" description="Dynamin N-terminal" evidence="2">
    <location>
        <begin position="98"/>
        <end position="331"/>
    </location>
</feature>
<dbReference type="Pfam" id="PF24564">
    <property type="entry name" value="DUF7605"/>
    <property type="match status" value="1"/>
</dbReference>
<protein>
    <recommendedName>
        <fullName evidence="6">Tat pathway signal sequence</fullName>
    </recommendedName>
</protein>
<dbReference type="InterPro" id="IPR045063">
    <property type="entry name" value="Dynamin_N"/>
</dbReference>
<accession>A0AAD9HMR3</accession>
<comment type="caution">
    <text evidence="4">The sequence shown here is derived from an EMBL/GenBank/DDBJ whole genome shotgun (WGS) entry which is preliminary data.</text>
</comment>
<reference evidence="4" key="1">
    <citation type="submission" date="2021-06" db="EMBL/GenBank/DDBJ databases">
        <title>Comparative genomics, transcriptomics and evolutionary studies reveal genomic signatures of adaptation to plant cell wall in hemibiotrophic fungi.</title>
        <authorList>
            <consortium name="DOE Joint Genome Institute"/>
            <person name="Baroncelli R."/>
            <person name="Diaz J.F."/>
            <person name="Benocci T."/>
            <person name="Peng M."/>
            <person name="Battaglia E."/>
            <person name="Haridas S."/>
            <person name="Andreopoulos W."/>
            <person name="Labutti K."/>
            <person name="Pangilinan J."/>
            <person name="Floch G.L."/>
            <person name="Makela M.R."/>
            <person name="Henrissat B."/>
            <person name="Grigoriev I.V."/>
            <person name="Crouch J.A."/>
            <person name="De Vries R.P."/>
            <person name="Sukno S.A."/>
            <person name="Thon M.R."/>
        </authorList>
    </citation>
    <scope>NUCLEOTIDE SEQUENCE</scope>
    <source>
        <strain evidence="4">MAFF235873</strain>
    </source>
</reference>
<name>A0AAD9HMR3_9PEZI</name>
<dbReference type="Gene3D" id="3.40.50.300">
    <property type="entry name" value="P-loop containing nucleotide triphosphate hydrolases"/>
    <property type="match status" value="1"/>
</dbReference>
<evidence type="ECO:0000259" key="3">
    <source>
        <dbReference type="Pfam" id="PF24564"/>
    </source>
</evidence>
<feature type="region of interest" description="Disordered" evidence="1">
    <location>
        <begin position="397"/>
        <end position="454"/>
    </location>
</feature>
<dbReference type="InterPro" id="IPR056024">
    <property type="entry name" value="DUF7605"/>
</dbReference>
<dbReference type="Pfam" id="PF00350">
    <property type="entry name" value="Dynamin_N"/>
    <property type="match status" value="1"/>
</dbReference>
<dbReference type="InterPro" id="IPR027417">
    <property type="entry name" value="P-loop_NTPase"/>
</dbReference>
<keyword evidence="5" id="KW-1185">Reference proteome</keyword>
<dbReference type="SUPFAM" id="SSF52540">
    <property type="entry name" value="P-loop containing nucleoside triphosphate hydrolases"/>
    <property type="match status" value="1"/>
</dbReference>
<evidence type="ECO:0000313" key="4">
    <source>
        <dbReference type="EMBL" id="KAK2030789.1"/>
    </source>
</evidence>
<organism evidence="4 5">
    <name type="scientific">Colletotrichum zoysiae</name>
    <dbReference type="NCBI Taxonomy" id="1216348"/>
    <lineage>
        <taxon>Eukaryota</taxon>
        <taxon>Fungi</taxon>
        <taxon>Dikarya</taxon>
        <taxon>Ascomycota</taxon>
        <taxon>Pezizomycotina</taxon>
        <taxon>Sordariomycetes</taxon>
        <taxon>Hypocreomycetidae</taxon>
        <taxon>Glomerellales</taxon>
        <taxon>Glomerellaceae</taxon>
        <taxon>Colletotrichum</taxon>
        <taxon>Colletotrichum graminicola species complex</taxon>
    </lineage>
</organism>